<feature type="domain" description="DnaJ homologue subfamily C member 28 conserved" evidence="1">
    <location>
        <begin position="7"/>
        <end position="74"/>
    </location>
</feature>
<dbReference type="EMBL" id="QGAC01000036">
    <property type="protein sequence ID" value="TKJ83430.1"/>
    <property type="molecule type" value="Genomic_DNA"/>
</dbReference>
<dbReference type="KEGG" id="epe:CI789_20610"/>
<dbReference type="OrthoDB" id="9798476at2"/>
<keyword evidence="5" id="KW-1185">Reference proteome</keyword>
<sequence>MSLLDQLAETHILAALRQGELDDLPGSGRPLQLDDDSHVPAELRAGYRILKNSGHLPPELEMRREALELDELLRTVDPADKRYQQQEKHLRLLEIKLRQAGVNTDFLRGGYGSKVQQHFLEEK</sequence>
<evidence type="ECO:0000313" key="5">
    <source>
        <dbReference type="Proteomes" id="UP000661012"/>
    </source>
</evidence>
<dbReference type="NCBIfam" id="NF007572">
    <property type="entry name" value="PRK10203.1"/>
    <property type="match status" value="1"/>
</dbReference>
<evidence type="ECO:0000313" key="3">
    <source>
        <dbReference type="EMBL" id="TKJ83430.1"/>
    </source>
</evidence>
<dbReference type="STRING" id="1219360.GCA_001571305_04372"/>
<dbReference type="InterPro" id="IPR052573">
    <property type="entry name" value="DnaJ_C_subfamily_28"/>
</dbReference>
<comment type="caution">
    <text evidence="3">The sequence shown here is derived from an EMBL/GenBank/DDBJ whole genome shotgun (WGS) entry which is preliminary data.</text>
</comment>
<dbReference type="Proteomes" id="UP000661012">
    <property type="component" value="Unassembled WGS sequence"/>
</dbReference>
<reference evidence="2 5" key="2">
    <citation type="journal article" date="2020" name="FEMS Microbiol. Ecol.">
        <title>Temporal dynamics of bacterial communities during seed development and maturation.</title>
        <authorList>
            <person name="Chesneau G."/>
            <person name="Torres-Cortes G."/>
            <person name="Briand M."/>
            <person name="Darrasse A."/>
            <person name="Preveaux A."/>
            <person name="Marais C."/>
            <person name="Jacques M.A."/>
            <person name="Shade A."/>
            <person name="Barret M."/>
        </authorList>
    </citation>
    <scope>NUCLEOTIDE SEQUENCE [LARGE SCALE GENOMIC DNA]</scope>
    <source>
        <strain evidence="2 5">CFBP13732</strain>
    </source>
</reference>
<dbReference type="GeneID" id="67474926"/>
<proteinExistence type="predicted"/>
<dbReference type="RefSeq" id="WP_062749330.1">
    <property type="nucleotide sequence ID" value="NZ_CP022725.1"/>
</dbReference>
<reference evidence="3 4" key="1">
    <citation type="journal article" date="2019" name="Sci. Rep.">
        <title>Differences in resource use lead to coexistence of seed-transmitted microbial populations.</title>
        <authorList>
            <person name="Torres-Cortes G."/>
            <person name="Garcia B.J."/>
            <person name="Compant S."/>
            <person name="Rezki S."/>
            <person name="Jones P."/>
            <person name="Preveaux A."/>
            <person name="Briand M."/>
            <person name="Roulet A."/>
            <person name="Bouchez O."/>
            <person name="Jacobson D."/>
            <person name="Barret M."/>
        </authorList>
    </citation>
    <scope>NUCLEOTIDE SEQUENCE [LARGE SCALE GENOMIC DNA]</scope>
    <source>
        <strain evidence="3 4">CFBP13511</strain>
    </source>
</reference>
<gene>
    <name evidence="3" type="ORF">EpCFBP13511_22670</name>
    <name evidence="2" type="ORF">IFT93_22625</name>
</gene>
<evidence type="ECO:0000313" key="2">
    <source>
        <dbReference type="EMBL" id="MBD8109162.1"/>
    </source>
</evidence>
<dbReference type="EMBL" id="JACYNN010000036">
    <property type="protein sequence ID" value="MBD8109162.1"/>
    <property type="molecule type" value="Genomic_DNA"/>
</dbReference>
<evidence type="ECO:0000313" key="4">
    <source>
        <dbReference type="Proteomes" id="UP000306393"/>
    </source>
</evidence>
<protein>
    <submittedName>
        <fullName evidence="3">DUF1992 domain-containing protein</fullName>
    </submittedName>
</protein>
<dbReference type="PANTHER" id="PTHR39158:SF1">
    <property type="entry name" value="DNAJ HOMOLOG SUBFAMILY C MEMBER 28"/>
    <property type="match status" value="1"/>
</dbReference>
<accession>A0A3S7S9K4</accession>
<dbReference type="InterPro" id="IPR018961">
    <property type="entry name" value="DnaJ_homolog_subfam-C_membr-28"/>
</dbReference>
<dbReference type="AlphaFoldDB" id="A0A3S7S9K4"/>
<dbReference type="PANTHER" id="PTHR39158">
    <property type="entry name" value="OS08G0560600 PROTEIN"/>
    <property type="match status" value="1"/>
</dbReference>
<organism evidence="3 4">
    <name type="scientific">Erwinia persicina</name>
    <dbReference type="NCBI Taxonomy" id="55211"/>
    <lineage>
        <taxon>Bacteria</taxon>
        <taxon>Pseudomonadati</taxon>
        <taxon>Pseudomonadota</taxon>
        <taxon>Gammaproteobacteria</taxon>
        <taxon>Enterobacterales</taxon>
        <taxon>Erwiniaceae</taxon>
        <taxon>Erwinia</taxon>
    </lineage>
</organism>
<evidence type="ECO:0000259" key="1">
    <source>
        <dbReference type="Pfam" id="PF09350"/>
    </source>
</evidence>
<dbReference type="Proteomes" id="UP000306393">
    <property type="component" value="Unassembled WGS sequence"/>
</dbReference>
<name>A0A3S7S9K4_9GAMM</name>
<dbReference type="Pfam" id="PF09350">
    <property type="entry name" value="DJC28_CD"/>
    <property type="match status" value="1"/>
</dbReference>